<evidence type="ECO:0000313" key="3">
    <source>
        <dbReference type="EMBL" id="TWT29636.1"/>
    </source>
</evidence>
<comment type="caution">
    <text evidence="3">The sequence shown here is derived from an EMBL/GenBank/DDBJ whole genome shotgun (WGS) entry which is preliminary data.</text>
</comment>
<keyword evidence="1" id="KW-0175">Coiled coil</keyword>
<dbReference type="AlphaFoldDB" id="A0A5C5UTS7"/>
<feature type="signal peptide" evidence="2">
    <location>
        <begin position="1"/>
        <end position="25"/>
    </location>
</feature>
<reference evidence="3 4" key="1">
    <citation type="submission" date="2019-02" db="EMBL/GenBank/DDBJ databases">
        <title>Deep-cultivation of Planctomycetes and their phenomic and genomic characterization uncovers novel biology.</title>
        <authorList>
            <person name="Wiegand S."/>
            <person name="Jogler M."/>
            <person name="Boedeker C."/>
            <person name="Pinto D."/>
            <person name="Vollmers J."/>
            <person name="Rivas-Marin E."/>
            <person name="Kohn T."/>
            <person name="Peeters S.H."/>
            <person name="Heuer A."/>
            <person name="Rast P."/>
            <person name="Oberbeckmann S."/>
            <person name="Bunk B."/>
            <person name="Jeske O."/>
            <person name="Meyerdierks A."/>
            <person name="Storesund J.E."/>
            <person name="Kallscheuer N."/>
            <person name="Luecker S."/>
            <person name="Lage O.M."/>
            <person name="Pohl T."/>
            <person name="Merkel B.J."/>
            <person name="Hornburger P."/>
            <person name="Mueller R.-W."/>
            <person name="Bruemmer F."/>
            <person name="Labrenz M."/>
            <person name="Spormann A.M."/>
            <person name="Op Den Camp H."/>
            <person name="Overmann J."/>
            <person name="Amann R."/>
            <person name="Jetten M.S.M."/>
            <person name="Mascher T."/>
            <person name="Medema M.H."/>
            <person name="Devos D.P."/>
            <person name="Kaster A.-K."/>
            <person name="Ovreas L."/>
            <person name="Rohde M."/>
            <person name="Galperin M.Y."/>
            <person name="Jogler C."/>
        </authorList>
    </citation>
    <scope>NUCLEOTIDE SEQUENCE [LARGE SCALE GENOMIC DNA]</scope>
    <source>
        <strain evidence="3 4">Enr8</strain>
    </source>
</reference>
<dbReference type="PROSITE" id="PS51257">
    <property type="entry name" value="PROKAR_LIPOPROTEIN"/>
    <property type="match status" value="1"/>
</dbReference>
<keyword evidence="2" id="KW-0732">Signal</keyword>
<feature type="coiled-coil region" evidence="1">
    <location>
        <begin position="139"/>
        <end position="166"/>
    </location>
</feature>
<dbReference type="EMBL" id="SJPF01000007">
    <property type="protein sequence ID" value="TWT29636.1"/>
    <property type="molecule type" value="Genomic_DNA"/>
</dbReference>
<evidence type="ECO:0000313" key="4">
    <source>
        <dbReference type="Proteomes" id="UP000318878"/>
    </source>
</evidence>
<evidence type="ECO:0000256" key="2">
    <source>
        <dbReference type="SAM" id="SignalP"/>
    </source>
</evidence>
<dbReference type="OrthoDB" id="278759at2"/>
<keyword evidence="4" id="KW-1185">Reference proteome</keyword>
<dbReference type="RefSeq" id="WP_146436559.1">
    <property type="nucleotide sequence ID" value="NZ_SJPF01000007.1"/>
</dbReference>
<sequence precursor="true">MCLSRSIVWSLTVACAALLAAGCGAQTEEHAEHRDPPHYPNGFVGAVQRLRAIEVAASEKRLIASAHPDGDVVREAADLVRWLPELAADTDLSRDDWNEMFAATASLRSEAVRWSSQQADTGQDRTTFCARIAETLPGLEQHAATIQRQQAEIQQLGDLLPDEEKENET</sequence>
<feature type="chain" id="PRO_5023041775" description="DUF4142 domain-containing protein" evidence="2">
    <location>
        <begin position="26"/>
        <end position="169"/>
    </location>
</feature>
<gene>
    <name evidence="3" type="ORF">Enr8_48240</name>
</gene>
<protein>
    <recommendedName>
        <fullName evidence="5">DUF4142 domain-containing protein</fullName>
    </recommendedName>
</protein>
<accession>A0A5C5UTS7</accession>
<evidence type="ECO:0008006" key="5">
    <source>
        <dbReference type="Google" id="ProtNLM"/>
    </source>
</evidence>
<evidence type="ECO:0000256" key="1">
    <source>
        <dbReference type="SAM" id="Coils"/>
    </source>
</evidence>
<name>A0A5C5UTS7_9BACT</name>
<proteinExistence type="predicted"/>
<organism evidence="3 4">
    <name type="scientific">Blastopirellula retiformator</name>
    <dbReference type="NCBI Taxonomy" id="2527970"/>
    <lineage>
        <taxon>Bacteria</taxon>
        <taxon>Pseudomonadati</taxon>
        <taxon>Planctomycetota</taxon>
        <taxon>Planctomycetia</taxon>
        <taxon>Pirellulales</taxon>
        <taxon>Pirellulaceae</taxon>
        <taxon>Blastopirellula</taxon>
    </lineage>
</organism>
<dbReference type="Proteomes" id="UP000318878">
    <property type="component" value="Unassembled WGS sequence"/>
</dbReference>